<keyword evidence="3" id="KW-1185">Reference proteome</keyword>
<reference evidence="2" key="1">
    <citation type="submission" date="2019-06" db="EMBL/GenBank/DDBJ databases">
        <title>Methanoculleus strain from Tamsui River, Taipei, Taiwan.</title>
        <authorList>
            <person name="You Y.-T."/>
            <person name="Chen S.-C."/>
            <person name="Lai S.-J."/>
            <person name="Lee Y.-C."/>
            <person name="Lai M.-C."/>
        </authorList>
    </citation>
    <scope>NUCLEOTIDE SEQUENCE</scope>
    <source>
        <strain evidence="2">Afa-1</strain>
    </source>
</reference>
<name>A0A9E4ZPY6_9EURY</name>
<proteinExistence type="predicted"/>
<dbReference type="Proteomes" id="UP001065682">
    <property type="component" value="Unassembled WGS sequence"/>
</dbReference>
<feature type="domain" description="Glycosyl transferase family 1" evidence="1">
    <location>
        <begin position="252"/>
        <end position="393"/>
    </location>
</feature>
<dbReference type="PANTHER" id="PTHR12526">
    <property type="entry name" value="GLYCOSYLTRANSFERASE"/>
    <property type="match status" value="1"/>
</dbReference>
<dbReference type="SUPFAM" id="SSF53756">
    <property type="entry name" value="UDP-Glycosyltransferase/glycogen phosphorylase"/>
    <property type="match status" value="1"/>
</dbReference>
<dbReference type="Pfam" id="PF00534">
    <property type="entry name" value="Glycos_transf_1"/>
    <property type="match status" value="1"/>
</dbReference>
<evidence type="ECO:0000259" key="1">
    <source>
        <dbReference type="Pfam" id="PF00534"/>
    </source>
</evidence>
<dbReference type="InterPro" id="IPR001296">
    <property type="entry name" value="Glyco_trans_1"/>
</dbReference>
<dbReference type="Gene3D" id="3.40.50.2000">
    <property type="entry name" value="Glycogen Phosphorylase B"/>
    <property type="match status" value="2"/>
</dbReference>
<dbReference type="GO" id="GO:0016757">
    <property type="term" value="F:glycosyltransferase activity"/>
    <property type="evidence" value="ECO:0007669"/>
    <property type="project" value="InterPro"/>
</dbReference>
<protein>
    <submittedName>
        <fullName evidence="2">Glycosyltransferase</fullName>
    </submittedName>
</protein>
<accession>A0A9E4ZPY6</accession>
<gene>
    <name evidence="2" type="ORF">FKB36_12000</name>
</gene>
<evidence type="ECO:0000313" key="3">
    <source>
        <dbReference type="Proteomes" id="UP001065682"/>
    </source>
</evidence>
<dbReference type="AlphaFoldDB" id="A0A9E4ZPY6"/>
<dbReference type="EMBL" id="VHLL01000010">
    <property type="protein sequence ID" value="MCT8338191.1"/>
    <property type="molecule type" value="Genomic_DNA"/>
</dbReference>
<evidence type="ECO:0000313" key="2">
    <source>
        <dbReference type="EMBL" id="MCT8338191.1"/>
    </source>
</evidence>
<comment type="caution">
    <text evidence="2">The sequence shown here is derived from an EMBL/GenBank/DDBJ whole genome shotgun (WGS) entry which is preliminary data.</text>
</comment>
<sequence>MAKKKNCTGRGLMKILTITTWDSAGEQFNGYQIHKVLNQIGHKSDMSVMIKQSHNEGIHTLGNVLTRLYDKTFAALLESLLGLRSILPISGSTVFLKKYYHDADLIHLQIIHGNSFFSILNIPLMSRRHKVVWTIHDPWMMTGHCIYPLGCERWKYGCGDCQKFEIPFRVRHDSTALMWRIKCWIMHRSDVTLIVASKWMYDNIRASPILSHLPCHIIPLGIDLDKFRQIDRKKCREEFGIPDDADVLAFRFKGTDDHIKGWNFIKEALISINPEKPTYLLIFDGKGALDILKEKYNVIELGWSKDLATVIHALNAADIFLMPSTAEAFGMMAVESMACGTPVIVFDGTALPDVIHAPEGGISVPARDSKALADAITGLLKDEQRYAQLVENGLRIVREEYSLEKYIQRHIELYKSILCEE</sequence>
<organism evidence="2 3">
    <name type="scientific">Methanoculleus formosensis</name>
    <dbReference type="NCBI Taxonomy" id="2590886"/>
    <lineage>
        <taxon>Archaea</taxon>
        <taxon>Methanobacteriati</taxon>
        <taxon>Methanobacteriota</taxon>
        <taxon>Stenosarchaea group</taxon>
        <taxon>Methanomicrobia</taxon>
        <taxon>Methanomicrobiales</taxon>
        <taxon>Methanomicrobiaceae</taxon>
        <taxon>Methanoculleus</taxon>
    </lineage>
</organism>